<reference evidence="3" key="1">
    <citation type="submission" date="2025-08" db="UniProtKB">
        <authorList>
            <consortium name="RefSeq"/>
        </authorList>
    </citation>
    <scope>IDENTIFICATION</scope>
    <source>
        <tissue evidence="3">Whole organism</tissue>
    </source>
</reference>
<feature type="compositionally biased region" description="Basic residues" evidence="1">
    <location>
        <begin position="441"/>
        <end position="453"/>
    </location>
</feature>
<feature type="compositionally biased region" description="Low complexity" evidence="1">
    <location>
        <begin position="431"/>
        <end position="440"/>
    </location>
</feature>
<feature type="compositionally biased region" description="Low complexity" evidence="1">
    <location>
        <begin position="746"/>
        <end position="778"/>
    </location>
</feature>
<feature type="compositionally biased region" description="Polar residues" evidence="1">
    <location>
        <begin position="848"/>
        <end position="863"/>
    </location>
</feature>
<dbReference type="Proteomes" id="UP000694904">
    <property type="component" value="Unplaced"/>
</dbReference>
<accession>A0ABM1PZQ9</accession>
<feature type="region of interest" description="Disordered" evidence="1">
    <location>
        <begin position="362"/>
        <end position="453"/>
    </location>
</feature>
<dbReference type="RefSeq" id="XP_017872695.1">
    <property type="nucleotide sequence ID" value="XM_018017206.1"/>
</dbReference>
<feature type="region of interest" description="Disordered" evidence="1">
    <location>
        <begin position="718"/>
        <end position="737"/>
    </location>
</feature>
<sequence length="884" mass="101126">MKAEQFNRLMRVNGGKNLWLLRNTNQLYENAVKTYYSRSTSLLPYSPEVPQTVRTREENQAPVRTLAVRRERHSVTEYPRNHKQMADQAASVSSGQLLNTVMQASRRRSMSFTAGGLRMYSNQLLDNSDEVQERLSPENSSTMLNDAEQPANEPLRERDLDLCALSGRSMSLPPRTTLELGMGYTLGKGKGPPSCKHHFIALEKTMSANQASMAKQRKRNKYDSDAEQLMVVDEALKQRLAVRFDRQSEDEPNSARFRVGYGSASLIHGRHMPGTQKSYKLRSEKSAPHDIGKEHTHFHTLSERIRQFEVIQFADGPVTFQAFNRRQGYGSGRYQSTGSKHLPKQQPCLSFHNVLHTNHRQRSLSFQTRSQSHEMSPELEEELKPKSKSKPKPKQKQKQKQKHQTPLAMKANSKRSAPTLGQLGSRSANWRPQQQQQQQHQHQHQQHQRPQRPKHIMDVLAQQIPSEPPAMQNLLSDNSKMRRKRSNTPSKILKSKSKWSVKQASSKRNLNQSTGRKANAKFVIDANDNQMQKSAVLGRDTDEDIEEALLKPTPRFNADSIESVPPKATASNKLSRTSHLTFIKDTVRRPDPAASPRLDAQLQELKNLKQSTRRVHSELPKQPPASKGAHHLLASSATQVSAHKRAFKNRQQLQQAEMLHLQAQQLPTELQLKQQQQLQQHKQEQQELRNKRFHQQQQYQHQLRLAKEQATVRQPSYFPTVSKRSSMPQAKPEPQAVAKLPVRMPSSSTSQLQFKKQLQQQLQQQQQQQQQQEKPSQSVRQALPKIRSGRQLMPEGNRSMPKQLSLPLLGPEPHGSRQHRASSIVVPLEVTTKQKRKPVPRLAYSYKTVGQTSASEESIATISQQRQQQQQQQLQQQQLQQQQL</sequence>
<gene>
    <name evidence="3" type="primary">LOC108620301</name>
</gene>
<feature type="region of interest" description="Disordered" evidence="1">
    <location>
        <begin position="131"/>
        <end position="153"/>
    </location>
</feature>
<evidence type="ECO:0000313" key="3">
    <source>
        <dbReference type="RefSeq" id="XP_017872695.1"/>
    </source>
</evidence>
<feature type="region of interest" description="Disordered" evidence="1">
    <location>
        <begin position="465"/>
        <end position="514"/>
    </location>
</feature>
<feature type="region of interest" description="Disordered" evidence="1">
    <location>
        <begin position="847"/>
        <end position="884"/>
    </location>
</feature>
<feature type="compositionally biased region" description="Basic and acidic residues" evidence="1">
    <location>
        <begin position="681"/>
        <end position="690"/>
    </location>
</feature>
<feature type="compositionally biased region" description="Polar residues" evidence="1">
    <location>
        <begin position="500"/>
        <end position="514"/>
    </location>
</feature>
<feature type="compositionally biased region" description="Low complexity" evidence="1">
    <location>
        <begin position="864"/>
        <end position="884"/>
    </location>
</feature>
<feature type="compositionally biased region" description="Basic residues" evidence="1">
    <location>
        <begin position="386"/>
        <end position="403"/>
    </location>
</feature>
<protein>
    <submittedName>
        <fullName evidence="3">Mediator of RNA polymerase II transcription subunit 12</fullName>
    </submittedName>
</protein>
<dbReference type="GeneID" id="108620301"/>
<name>A0ABM1PZQ9_DROAR</name>
<feature type="region of interest" description="Disordered" evidence="1">
    <location>
        <begin position="742"/>
        <end position="825"/>
    </location>
</feature>
<feature type="region of interest" description="Disordered" evidence="1">
    <location>
        <begin position="611"/>
        <end position="644"/>
    </location>
</feature>
<organism evidence="2 3">
    <name type="scientific">Drosophila arizonae</name>
    <name type="common">Fruit fly</name>
    <dbReference type="NCBI Taxonomy" id="7263"/>
    <lineage>
        <taxon>Eukaryota</taxon>
        <taxon>Metazoa</taxon>
        <taxon>Ecdysozoa</taxon>
        <taxon>Arthropoda</taxon>
        <taxon>Hexapoda</taxon>
        <taxon>Insecta</taxon>
        <taxon>Pterygota</taxon>
        <taxon>Neoptera</taxon>
        <taxon>Endopterygota</taxon>
        <taxon>Diptera</taxon>
        <taxon>Brachycera</taxon>
        <taxon>Muscomorpha</taxon>
        <taxon>Ephydroidea</taxon>
        <taxon>Drosophilidae</taxon>
        <taxon>Drosophila</taxon>
    </lineage>
</organism>
<evidence type="ECO:0000256" key="1">
    <source>
        <dbReference type="SAM" id="MobiDB-lite"/>
    </source>
</evidence>
<keyword evidence="2" id="KW-1185">Reference proteome</keyword>
<proteinExistence type="predicted"/>
<feature type="region of interest" description="Disordered" evidence="1">
    <location>
        <begin position="681"/>
        <end position="711"/>
    </location>
</feature>
<evidence type="ECO:0000313" key="2">
    <source>
        <dbReference type="Proteomes" id="UP000694904"/>
    </source>
</evidence>
<feature type="non-terminal residue" evidence="3">
    <location>
        <position position="884"/>
    </location>
</feature>
<feature type="compositionally biased region" description="Polar residues" evidence="1">
    <location>
        <begin position="718"/>
        <end position="728"/>
    </location>
</feature>